<name>A0A9D4THC5_CHLVU</name>
<feature type="chain" id="PRO_5038802903" evidence="2">
    <location>
        <begin position="30"/>
        <end position="143"/>
    </location>
</feature>
<dbReference type="Proteomes" id="UP001055712">
    <property type="component" value="Unassembled WGS sequence"/>
</dbReference>
<dbReference type="AlphaFoldDB" id="A0A9D4THC5"/>
<reference evidence="3" key="2">
    <citation type="submission" date="2020-11" db="EMBL/GenBank/DDBJ databases">
        <authorList>
            <person name="Cecchin M."/>
            <person name="Marcolungo L."/>
            <person name="Rossato M."/>
            <person name="Girolomoni L."/>
            <person name="Cosentino E."/>
            <person name="Cuine S."/>
            <person name="Li-Beisson Y."/>
            <person name="Delledonne M."/>
            <person name="Ballottari M."/>
        </authorList>
    </citation>
    <scope>NUCLEOTIDE SEQUENCE</scope>
    <source>
        <strain evidence="3">211/11P</strain>
        <tissue evidence="3">Whole cell</tissue>
    </source>
</reference>
<proteinExistence type="predicted"/>
<gene>
    <name evidence="3" type="ORF">D9Q98_007683</name>
</gene>
<keyword evidence="4" id="KW-1185">Reference proteome</keyword>
<feature type="compositionally biased region" description="Polar residues" evidence="1">
    <location>
        <begin position="37"/>
        <end position="54"/>
    </location>
</feature>
<comment type="caution">
    <text evidence="3">The sequence shown here is derived from an EMBL/GenBank/DDBJ whole genome shotgun (WGS) entry which is preliminary data.</text>
</comment>
<dbReference type="EMBL" id="SIDB01000011">
    <property type="protein sequence ID" value="KAI3425707.1"/>
    <property type="molecule type" value="Genomic_DNA"/>
</dbReference>
<protein>
    <submittedName>
        <fullName evidence="3">Uncharacterized protein</fullName>
    </submittedName>
</protein>
<accession>A0A9D4THC5</accession>
<reference evidence="3" key="1">
    <citation type="journal article" date="2019" name="Plant J.">
        <title>Chlorella vulgaris genome assembly and annotation reveals the molecular basis for metabolic acclimation to high light conditions.</title>
        <authorList>
            <person name="Cecchin M."/>
            <person name="Marcolungo L."/>
            <person name="Rossato M."/>
            <person name="Girolomoni L."/>
            <person name="Cosentino E."/>
            <person name="Cuine S."/>
            <person name="Li-Beisson Y."/>
            <person name="Delledonne M."/>
            <person name="Ballottari M."/>
        </authorList>
    </citation>
    <scope>NUCLEOTIDE SEQUENCE</scope>
    <source>
        <strain evidence="3">211/11P</strain>
    </source>
</reference>
<evidence type="ECO:0000313" key="3">
    <source>
        <dbReference type="EMBL" id="KAI3425707.1"/>
    </source>
</evidence>
<evidence type="ECO:0000256" key="1">
    <source>
        <dbReference type="SAM" id="MobiDB-lite"/>
    </source>
</evidence>
<evidence type="ECO:0000256" key="2">
    <source>
        <dbReference type="SAM" id="SignalP"/>
    </source>
</evidence>
<evidence type="ECO:0000313" key="4">
    <source>
        <dbReference type="Proteomes" id="UP001055712"/>
    </source>
</evidence>
<feature type="signal peptide" evidence="2">
    <location>
        <begin position="1"/>
        <end position="29"/>
    </location>
</feature>
<feature type="region of interest" description="Disordered" evidence="1">
    <location>
        <begin position="36"/>
        <end position="90"/>
    </location>
</feature>
<keyword evidence="2" id="KW-0732">Signal</keyword>
<feature type="compositionally biased region" description="Low complexity" evidence="1">
    <location>
        <begin position="55"/>
        <end position="65"/>
    </location>
</feature>
<sequence>MQLRGGCGRALQASLFLTVLSLVVHQTGARRELHASNDASDGFDTSGSVHPSPSATAATEAVTTAQSRQLRQAAADAKDEGQARVSAASAQLATAIAEGQQRVPAAGAQLARPRNPDGQISAALVAGWQATEQGSGGKVRDRA</sequence>
<organism evidence="3 4">
    <name type="scientific">Chlorella vulgaris</name>
    <name type="common">Green alga</name>
    <dbReference type="NCBI Taxonomy" id="3077"/>
    <lineage>
        <taxon>Eukaryota</taxon>
        <taxon>Viridiplantae</taxon>
        <taxon>Chlorophyta</taxon>
        <taxon>core chlorophytes</taxon>
        <taxon>Trebouxiophyceae</taxon>
        <taxon>Chlorellales</taxon>
        <taxon>Chlorellaceae</taxon>
        <taxon>Chlorella clade</taxon>
        <taxon>Chlorella</taxon>
    </lineage>
</organism>